<name>A0A1I4GK92_9RHOB</name>
<evidence type="ECO:0000313" key="2">
    <source>
        <dbReference type="Proteomes" id="UP000198851"/>
    </source>
</evidence>
<gene>
    <name evidence="1" type="ORF">SAMN04488036_10920</name>
</gene>
<proteinExistence type="predicted"/>
<keyword evidence="2" id="KW-1185">Reference proteome</keyword>
<dbReference type="EMBL" id="FOSZ01000009">
    <property type="protein sequence ID" value="SFL30289.1"/>
    <property type="molecule type" value="Genomic_DNA"/>
</dbReference>
<dbReference type="AlphaFoldDB" id="A0A1I4GK92"/>
<reference evidence="2" key="1">
    <citation type="submission" date="2016-10" db="EMBL/GenBank/DDBJ databases">
        <authorList>
            <person name="Varghese N."/>
            <person name="Submissions S."/>
        </authorList>
    </citation>
    <scope>NUCLEOTIDE SEQUENCE [LARGE SCALE GENOMIC DNA]</scope>
    <source>
        <strain evidence="2">DSM 28453</strain>
    </source>
</reference>
<dbReference type="Proteomes" id="UP000198851">
    <property type="component" value="Unassembled WGS sequence"/>
</dbReference>
<organism evidence="1 2">
    <name type="scientific">Shimia haliotis</name>
    <dbReference type="NCBI Taxonomy" id="1280847"/>
    <lineage>
        <taxon>Bacteria</taxon>
        <taxon>Pseudomonadati</taxon>
        <taxon>Pseudomonadota</taxon>
        <taxon>Alphaproteobacteria</taxon>
        <taxon>Rhodobacterales</taxon>
        <taxon>Roseobacteraceae</taxon>
    </lineage>
</organism>
<sequence>MDPNANAAGGNWGAGNRADASLADGVPADAIRAACPGPVPGRQSVDAPPVDALQEAWRPAGAHQAAGCLADAHPEDVLQADGWTVDDCQHPATMDVLTGAPVVLPAFPDVSPVGLVALQVGLDVPPVCWDAQQAASTDAMDGPVARSAAKSTDACAIPRVVPLADG</sequence>
<protein>
    <submittedName>
        <fullName evidence="1">Uncharacterized protein</fullName>
    </submittedName>
</protein>
<accession>A0A1I4GK92</accession>
<evidence type="ECO:0000313" key="1">
    <source>
        <dbReference type="EMBL" id="SFL30289.1"/>
    </source>
</evidence>